<reference evidence="2" key="1">
    <citation type="submission" date="2018-12" db="EMBL/GenBank/DDBJ databases">
        <title>Tengunoibacter tsumagoiensis gen. nov., sp. nov., Dictyobacter kobayashii sp. nov., D. alpinus sp. nov., and D. joshuensis sp. nov. and description of Dictyobacteraceae fam. nov. within the order Ktedonobacterales isolated from Tengu-no-mugimeshi.</title>
        <authorList>
            <person name="Wang C.M."/>
            <person name="Zheng Y."/>
            <person name="Sakai Y."/>
            <person name="Toyoda A."/>
            <person name="Minakuchi Y."/>
            <person name="Abe K."/>
            <person name="Yokota A."/>
            <person name="Yabe S."/>
        </authorList>
    </citation>
    <scope>NUCLEOTIDE SEQUENCE [LARGE SCALE GENOMIC DNA]</scope>
    <source>
        <strain evidence="2">Uno16</strain>
    </source>
</reference>
<organism evidence="1 2">
    <name type="scientific">Dictyobacter alpinus</name>
    <dbReference type="NCBI Taxonomy" id="2014873"/>
    <lineage>
        <taxon>Bacteria</taxon>
        <taxon>Bacillati</taxon>
        <taxon>Chloroflexota</taxon>
        <taxon>Ktedonobacteria</taxon>
        <taxon>Ktedonobacterales</taxon>
        <taxon>Dictyobacteraceae</taxon>
        <taxon>Dictyobacter</taxon>
    </lineage>
</organism>
<accession>A0A402B7M3</accession>
<evidence type="ECO:0000313" key="1">
    <source>
        <dbReference type="EMBL" id="GCE27354.1"/>
    </source>
</evidence>
<gene>
    <name evidence="1" type="ORF">KDA_28380</name>
</gene>
<dbReference type="EMBL" id="BIFT01000001">
    <property type="protein sequence ID" value="GCE27354.1"/>
    <property type="molecule type" value="Genomic_DNA"/>
</dbReference>
<evidence type="ECO:0000313" key="2">
    <source>
        <dbReference type="Proteomes" id="UP000287171"/>
    </source>
</evidence>
<name>A0A402B7M3_9CHLR</name>
<proteinExistence type="predicted"/>
<keyword evidence="2" id="KW-1185">Reference proteome</keyword>
<sequence>MFATLIVERAANRTRALKGQRFFYVWCQKVFSEHFLTPYVKEALERQRREKNDNGAWISWDSDTSKNVSDSRDGRLFSRCVSAT</sequence>
<dbReference type="AlphaFoldDB" id="A0A402B7M3"/>
<dbReference type="Proteomes" id="UP000287171">
    <property type="component" value="Unassembled WGS sequence"/>
</dbReference>
<comment type="caution">
    <text evidence="1">The sequence shown here is derived from an EMBL/GenBank/DDBJ whole genome shotgun (WGS) entry which is preliminary data.</text>
</comment>
<protein>
    <submittedName>
        <fullName evidence="1">Uncharacterized protein</fullName>
    </submittedName>
</protein>